<comment type="caution">
    <text evidence="1">The sequence shown here is derived from an EMBL/GenBank/DDBJ whole genome shotgun (WGS) entry which is preliminary data.</text>
</comment>
<dbReference type="OrthoDB" id="2861623at2759"/>
<proteinExistence type="predicted"/>
<dbReference type="Gene3D" id="1.10.600.10">
    <property type="entry name" value="Farnesyl Diphosphate Synthase"/>
    <property type="match status" value="2"/>
</dbReference>
<dbReference type="Pfam" id="PF19086">
    <property type="entry name" value="Terpene_syn_C_2"/>
    <property type="match status" value="1"/>
</dbReference>
<dbReference type="InterPro" id="IPR008949">
    <property type="entry name" value="Isoprenoid_synthase_dom_sf"/>
</dbReference>
<dbReference type="Proteomes" id="UP000623687">
    <property type="component" value="Unassembled WGS sequence"/>
</dbReference>
<dbReference type="VEuPathDB" id="FungiDB:PC9H_002630"/>
<reference evidence="1" key="1">
    <citation type="submission" date="2019-07" db="EMBL/GenBank/DDBJ databases">
        <authorList>
            <person name="Palmer J.M."/>
        </authorList>
    </citation>
    <scope>NUCLEOTIDE SEQUENCE</scope>
    <source>
        <strain evidence="1">PC9</strain>
    </source>
</reference>
<organism evidence="1 2">
    <name type="scientific">Pleurotus ostreatus</name>
    <name type="common">Oyster mushroom</name>
    <name type="synonym">White-rot fungus</name>
    <dbReference type="NCBI Taxonomy" id="5322"/>
    <lineage>
        <taxon>Eukaryota</taxon>
        <taxon>Fungi</taxon>
        <taxon>Dikarya</taxon>
        <taxon>Basidiomycota</taxon>
        <taxon>Agaricomycotina</taxon>
        <taxon>Agaricomycetes</taxon>
        <taxon>Agaricomycetidae</taxon>
        <taxon>Agaricales</taxon>
        <taxon>Pleurotineae</taxon>
        <taxon>Pleurotaceae</taxon>
        <taxon>Pleurotus</taxon>
    </lineage>
</organism>
<gene>
    <name evidence="1" type="ORF">PC9H_002630</name>
</gene>
<keyword evidence="2" id="KW-1185">Reference proteome</keyword>
<dbReference type="GeneID" id="59372471"/>
<accession>A0A8H6ZH46</accession>
<evidence type="ECO:0000313" key="1">
    <source>
        <dbReference type="EMBL" id="KAF7416365.1"/>
    </source>
</evidence>
<dbReference type="RefSeq" id="XP_036625912.1">
    <property type="nucleotide sequence ID" value="XM_036772266.1"/>
</dbReference>
<dbReference type="SUPFAM" id="SSF48576">
    <property type="entry name" value="Terpenoid synthases"/>
    <property type="match status" value="1"/>
</dbReference>
<dbReference type="AlphaFoldDB" id="A0A8H6ZH46"/>
<sequence length="385" mass="41945">MNRGASYQLPDLTSLVRDFELHTNPHCHAISLTSGPGKLINERDKACWRGMKAGLLASLCFPTCDAPQLKDLADIMSAFICIQVRLVGACDMGECGWTPSEGEGQMGSGGWELLAQNALLARLIPQVKRLASRAPADWASRLEKASHAFHAAHLQLVAKSPPPESIEACLALHTDASGFRIIFLLAEVIKELHLPPNVQLLEQLADSALKIIVGSLQLVSYNLHASKKSSGNAVAVVMSLREISLQGALKVCMGECRKNVETYRTVERAILVGLSGEAPPPMPPRKPRPLAGHTRASSSIWSWIPFVAPQEAPAPPAPEPAPLLPVLEVEEWDDDVKDDVRSYVNGLRDCVVGYIHWLYETEIYFGQLGDEVRATGWTFLPVVSS</sequence>
<dbReference type="EMBL" id="JACETU010000011">
    <property type="protein sequence ID" value="KAF7416365.1"/>
    <property type="molecule type" value="Genomic_DNA"/>
</dbReference>
<name>A0A8H6ZH46_PLEOS</name>
<protein>
    <submittedName>
        <fullName evidence="1">Uncharacterized protein</fullName>
    </submittedName>
</protein>
<evidence type="ECO:0000313" key="2">
    <source>
        <dbReference type="Proteomes" id="UP000623687"/>
    </source>
</evidence>